<keyword evidence="1" id="KW-0472">Membrane</keyword>
<sequence>MCIRDSLGDALVSEWTKIKSVRSTMWTLGVMVALVIGIGLLVAVAVGAQGNEVHTPLPSFGFFGVLLGSICVITLGALTMTSEYGTGMIRTTLTACPSRGRVLAAKGLIFFAVAFVITLVTTTLVALMHSALLSGTVTDAADTGAWLRATVGVSLYVATLGLLAMAVGTLLRHSAGAVTVMLGVVLLPLVLGLFMFSESLEKVREFLFLYSIPSQLGGFYGTAVGDEGPTGWTPLWIMLGVTAVVMGGAYASLTKRDV</sequence>
<accession>A0ABR5JBE7</accession>
<protein>
    <submittedName>
        <fullName evidence="2">ABC transporter</fullName>
    </submittedName>
</protein>
<feature type="transmembrane region" description="Helical" evidence="1">
    <location>
        <begin position="145"/>
        <end position="168"/>
    </location>
</feature>
<reference evidence="2 3" key="1">
    <citation type="submission" date="2015-07" db="EMBL/GenBank/DDBJ databases">
        <authorList>
            <person name="Ju K.-S."/>
            <person name="Doroghazi J.R."/>
            <person name="Metcalf W.W."/>
        </authorList>
    </citation>
    <scope>NUCLEOTIDE SEQUENCE [LARGE SCALE GENOMIC DNA]</scope>
    <source>
        <strain evidence="2 3">NRRL B-3589</strain>
    </source>
</reference>
<keyword evidence="1" id="KW-0812">Transmembrane</keyword>
<comment type="caution">
    <text evidence="2">The sequence shown here is derived from an EMBL/GenBank/DDBJ whole genome shotgun (WGS) entry which is preliminary data.</text>
</comment>
<feature type="non-terminal residue" evidence="2">
    <location>
        <position position="1"/>
    </location>
</feature>
<keyword evidence="3" id="KW-1185">Reference proteome</keyword>
<dbReference type="Pfam" id="PF12730">
    <property type="entry name" value="ABC2_membrane_4"/>
    <property type="match status" value="1"/>
</dbReference>
<evidence type="ECO:0000256" key="1">
    <source>
        <dbReference type="SAM" id="Phobius"/>
    </source>
</evidence>
<feature type="transmembrane region" description="Helical" evidence="1">
    <location>
        <begin position="25"/>
        <end position="48"/>
    </location>
</feature>
<evidence type="ECO:0000313" key="2">
    <source>
        <dbReference type="EMBL" id="KOG90711.1"/>
    </source>
</evidence>
<name>A0ABR5JBE7_9ACTN</name>
<keyword evidence="1" id="KW-1133">Transmembrane helix</keyword>
<feature type="transmembrane region" description="Helical" evidence="1">
    <location>
        <begin position="108"/>
        <end position="133"/>
    </location>
</feature>
<proteinExistence type="predicted"/>
<feature type="transmembrane region" description="Helical" evidence="1">
    <location>
        <begin position="60"/>
        <end position="80"/>
    </location>
</feature>
<evidence type="ECO:0000313" key="3">
    <source>
        <dbReference type="Proteomes" id="UP000037020"/>
    </source>
</evidence>
<feature type="transmembrane region" description="Helical" evidence="1">
    <location>
        <begin position="175"/>
        <end position="196"/>
    </location>
</feature>
<gene>
    <name evidence="2" type="ORF">ADK38_07180</name>
</gene>
<feature type="transmembrane region" description="Helical" evidence="1">
    <location>
        <begin position="235"/>
        <end position="253"/>
    </location>
</feature>
<organism evidence="2 3">
    <name type="scientific">Streptomyces varsoviensis</name>
    <dbReference type="NCBI Taxonomy" id="67373"/>
    <lineage>
        <taxon>Bacteria</taxon>
        <taxon>Bacillati</taxon>
        <taxon>Actinomycetota</taxon>
        <taxon>Actinomycetes</taxon>
        <taxon>Kitasatosporales</taxon>
        <taxon>Streptomycetaceae</taxon>
        <taxon>Streptomyces</taxon>
    </lineage>
</organism>
<dbReference type="Proteomes" id="UP000037020">
    <property type="component" value="Unassembled WGS sequence"/>
</dbReference>
<dbReference type="EMBL" id="LGUT01000590">
    <property type="protein sequence ID" value="KOG90711.1"/>
    <property type="molecule type" value="Genomic_DNA"/>
</dbReference>